<keyword evidence="3" id="KW-1185">Reference proteome</keyword>
<reference evidence="2 3" key="1">
    <citation type="submission" date="2015-01" db="EMBL/GenBank/DDBJ databases">
        <title>Evolution of Trichinella species and genotypes.</title>
        <authorList>
            <person name="Korhonen P.K."/>
            <person name="Edoardo P."/>
            <person name="Giuseppe L.R."/>
            <person name="Gasser R.B."/>
        </authorList>
    </citation>
    <scope>NUCLEOTIDE SEQUENCE [LARGE SCALE GENOMIC DNA]</scope>
    <source>
        <strain evidence="2">ISS417</strain>
    </source>
</reference>
<name>A0A0V0T5G5_9BILA</name>
<evidence type="ECO:0000313" key="3">
    <source>
        <dbReference type="Proteomes" id="UP000055048"/>
    </source>
</evidence>
<feature type="signal peptide" evidence="1">
    <location>
        <begin position="1"/>
        <end position="24"/>
    </location>
</feature>
<proteinExistence type="predicted"/>
<dbReference type="Proteomes" id="UP000055048">
    <property type="component" value="Unassembled WGS sequence"/>
</dbReference>
<feature type="chain" id="PRO_5006869114" description="Secreted protein" evidence="1">
    <location>
        <begin position="25"/>
        <end position="157"/>
    </location>
</feature>
<keyword evidence="1" id="KW-0732">Signal</keyword>
<dbReference type="AlphaFoldDB" id="A0A0V0T5G5"/>
<protein>
    <recommendedName>
        <fullName evidence="4">Secreted protein</fullName>
    </recommendedName>
</protein>
<evidence type="ECO:0008006" key="4">
    <source>
        <dbReference type="Google" id="ProtNLM"/>
    </source>
</evidence>
<accession>A0A0V0T5G5</accession>
<organism evidence="2 3">
    <name type="scientific">Trichinella murrelli</name>
    <dbReference type="NCBI Taxonomy" id="144512"/>
    <lineage>
        <taxon>Eukaryota</taxon>
        <taxon>Metazoa</taxon>
        <taxon>Ecdysozoa</taxon>
        <taxon>Nematoda</taxon>
        <taxon>Enoplea</taxon>
        <taxon>Dorylaimia</taxon>
        <taxon>Trichinellida</taxon>
        <taxon>Trichinellidae</taxon>
        <taxon>Trichinella</taxon>
    </lineage>
</organism>
<comment type="caution">
    <text evidence="2">The sequence shown here is derived from an EMBL/GenBank/DDBJ whole genome shotgun (WGS) entry which is preliminary data.</text>
</comment>
<evidence type="ECO:0000313" key="2">
    <source>
        <dbReference type="EMBL" id="KRX33799.1"/>
    </source>
</evidence>
<evidence type="ECO:0000256" key="1">
    <source>
        <dbReference type="SAM" id="SignalP"/>
    </source>
</evidence>
<sequence>MAGVTPVLSLTLLLYASMAKKSISSHCCRFSSHIMDSMSRSLVRSLADGTGRTASCRCRKHSTTPGKLRFERATLVTAEAVRRAKVRYVFHHKYFGHCVGLHVSERECSCPLGKVVRQDQDISVARRGLFQWPQDVHSHSLQRNTRSHWLHQCAAVF</sequence>
<gene>
    <name evidence="2" type="ORF">T05_8645</name>
</gene>
<dbReference type="EMBL" id="JYDJ01000704">
    <property type="protein sequence ID" value="KRX33799.1"/>
    <property type="molecule type" value="Genomic_DNA"/>
</dbReference>
<dbReference type="OrthoDB" id="5936901at2759"/>